<dbReference type="EMBL" id="JABCJR010000017">
    <property type="protein sequence ID" value="NMR70387.1"/>
    <property type="molecule type" value="Genomic_DNA"/>
</dbReference>
<sequence>MASNRLEQSLEDLESLIEIIIKYRKGEVDYSKTEPFDSLYTLNNEYHEQCGVIVIGAEGAKLIHAIATRHMPNDLRSNVPIGQFSDVLKQQIFEQLVPVMKTIDKTFIQAAIDKSTTKLRRQLTKYTFYVPILFFNEFKAESSPFEYGGMKVHPLDESFKYFDRIKSERQRAKEFYQHFNAIVEVKVDGINKDVAYSKATRVIKAFLGVCKMLFPVSPSLLICPDDGLIDRFSYNLHTEGDSAPYIDSSSTIGCAVREGWREDLLSDSTYYSIVSKVLQNHLRNESESVLANRVVDALITYHDAFIENNSYFRVVKLVSAVERVYSTKTTKTKTIKCKECDSEIKIEGYLATKSFIEKGSTLLRGIKEKPQSIQLGNKLREYYGLRSEVLHGSFSFVEDNFPKNTNELEELVAEIIACSTMFYFRNGIFKVTKDTELDSLYEKLSIYFDQTLEKSDMEVFDG</sequence>
<reference evidence="1 2" key="1">
    <citation type="submission" date="2020-04" db="EMBL/GenBank/DDBJ databases">
        <title>WGS-Seq of Vibrio isolated by the O'Toole Lab.</title>
        <authorList>
            <person name="Mckone K.P."/>
            <person name="Whitaker R."/>
            <person name="Sevigney J.L."/>
            <person name="Herring J.B."/>
            <person name="O'Toole G."/>
        </authorList>
    </citation>
    <scope>NUCLEOTIDE SEQUENCE [LARGE SCALE GENOMIC DNA]</scope>
    <source>
        <strain evidence="1 2">BS_02</strain>
    </source>
</reference>
<gene>
    <name evidence="1" type="ORF">HJ568_10410</name>
</gene>
<evidence type="ECO:0000313" key="2">
    <source>
        <dbReference type="Proteomes" id="UP000590068"/>
    </source>
</evidence>
<dbReference type="RefSeq" id="WP_102454984.1">
    <property type="nucleotide sequence ID" value="NZ_JABBXC010000027.1"/>
</dbReference>
<evidence type="ECO:0000313" key="1">
    <source>
        <dbReference type="EMBL" id="NMR70387.1"/>
    </source>
</evidence>
<evidence type="ECO:0008006" key="3">
    <source>
        <dbReference type="Google" id="ProtNLM"/>
    </source>
</evidence>
<keyword evidence="2" id="KW-1185">Reference proteome</keyword>
<comment type="caution">
    <text evidence="1">The sequence shown here is derived from an EMBL/GenBank/DDBJ whole genome shotgun (WGS) entry which is preliminary data.</text>
</comment>
<proteinExistence type="predicted"/>
<accession>A0ABX1UBE5</accession>
<dbReference type="Proteomes" id="UP000590068">
    <property type="component" value="Unassembled WGS sequence"/>
</dbReference>
<organism evidence="1 2">
    <name type="scientific">Vibrio breoganii</name>
    <dbReference type="NCBI Taxonomy" id="553239"/>
    <lineage>
        <taxon>Bacteria</taxon>
        <taxon>Pseudomonadati</taxon>
        <taxon>Pseudomonadota</taxon>
        <taxon>Gammaproteobacteria</taxon>
        <taxon>Vibrionales</taxon>
        <taxon>Vibrionaceae</taxon>
        <taxon>Vibrio</taxon>
    </lineage>
</organism>
<name>A0ABX1UBE5_9VIBR</name>
<protein>
    <recommendedName>
        <fullName evidence="3">Apea-like HEPN domain-containing protein</fullName>
    </recommendedName>
</protein>